<organism evidence="1 2">
    <name type="scientific">Araneus ventricosus</name>
    <name type="common">Orbweaver spider</name>
    <name type="synonym">Epeira ventricosa</name>
    <dbReference type="NCBI Taxonomy" id="182803"/>
    <lineage>
        <taxon>Eukaryota</taxon>
        <taxon>Metazoa</taxon>
        <taxon>Ecdysozoa</taxon>
        <taxon>Arthropoda</taxon>
        <taxon>Chelicerata</taxon>
        <taxon>Arachnida</taxon>
        <taxon>Araneae</taxon>
        <taxon>Araneomorphae</taxon>
        <taxon>Entelegynae</taxon>
        <taxon>Araneoidea</taxon>
        <taxon>Araneidae</taxon>
        <taxon>Araneus</taxon>
    </lineage>
</organism>
<sequence length="91" mass="10652">MLDARRCVIRNLSNKLIFSLCISGLNTAKLKKTDGFYSRSHNQEMMTQLYRDVPMVMSLKFPERINILRIFRILLRLITHSGGMFHLLQVP</sequence>
<name>A0A4Y2EYD5_ARAVE</name>
<accession>A0A4Y2EYD5</accession>
<gene>
    <name evidence="1" type="ORF">AVEN_101631_1</name>
</gene>
<evidence type="ECO:0000313" key="2">
    <source>
        <dbReference type="Proteomes" id="UP000499080"/>
    </source>
</evidence>
<dbReference type="Proteomes" id="UP000499080">
    <property type="component" value="Unassembled WGS sequence"/>
</dbReference>
<proteinExistence type="predicted"/>
<evidence type="ECO:0000313" key="1">
    <source>
        <dbReference type="EMBL" id="GBM33299.1"/>
    </source>
</evidence>
<dbReference type="EMBL" id="BGPR01000730">
    <property type="protein sequence ID" value="GBM33299.1"/>
    <property type="molecule type" value="Genomic_DNA"/>
</dbReference>
<keyword evidence="2" id="KW-1185">Reference proteome</keyword>
<protein>
    <submittedName>
        <fullName evidence="1">Uncharacterized protein</fullName>
    </submittedName>
</protein>
<dbReference type="AlphaFoldDB" id="A0A4Y2EYD5"/>
<comment type="caution">
    <text evidence="1">The sequence shown here is derived from an EMBL/GenBank/DDBJ whole genome shotgun (WGS) entry which is preliminary data.</text>
</comment>
<reference evidence="1 2" key="1">
    <citation type="journal article" date="2019" name="Sci. Rep.">
        <title>Orb-weaving spider Araneus ventricosus genome elucidates the spidroin gene catalogue.</title>
        <authorList>
            <person name="Kono N."/>
            <person name="Nakamura H."/>
            <person name="Ohtoshi R."/>
            <person name="Moran D.A.P."/>
            <person name="Shinohara A."/>
            <person name="Yoshida Y."/>
            <person name="Fujiwara M."/>
            <person name="Mori M."/>
            <person name="Tomita M."/>
            <person name="Arakawa K."/>
        </authorList>
    </citation>
    <scope>NUCLEOTIDE SEQUENCE [LARGE SCALE GENOMIC DNA]</scope>
</reference>